<dbReference type="InterPro" id="IPR047041">
    <property type="entry name" value="BipA_GTP-bd_dom"/>
</dbReference>
<dbReference type="RefSeq" id="WP_129061835.1">
    <property type="nucleotide sequence ID" value="NZ_NXIE01000003.1"/>
</dbReference>
<dbReference type="Pfam" id="PF00009">
    <property type="entry name" value="GTP_EFTU"/>
    <property type="match status" value="1"/>
</dbReference>
<dbReference type="EC" id="3.6.5.-" evidence="3"/>
<dbReference type="InterPro" id="IPR004161">
    <property type="entry name" value="EFTu-like_2"/>
</dbReference>
<dbReference type="InterPro" id="IPR042116">
    <property type="entry name" value="TypA/BipA_C"/>
</dbReference>
<dbReference type="GO" id="GO:0000049">
    <property type="term" value="F:tRNA binding"/>
    <property type="evidence" value="ECO:0007669"/>
    <property type="project" value="UniProtKB-KW"/>
</dbReference>
<dbReference type="InterPro" id="IPR047043">
    <property type="entry name" value="BipA_III"/>
</dbReference>
<dbReference type="InterPro" id="IPR027417">
    <property type="entry name" value="P-loop_NTPase"/>
</dbReference>
<dbReference type="NCBIfam" id="TIGR00231">
    <property type="entry name" value="small_GTP"/>
    <property type="match status" value="1"/>
</dbReference>
<dbReference type="PANTHER" id="PTHR42908">
    <property type="entry name" value="TRANSLATION ELONGATION FACTOR-RELATED"/>
    <property type="match status" value="1"/>
</dbReference>
<evidence type="ECO:0000256" key="3">
    <source>
        <dbReference type="HAMAP-Rule" id="MF_00849"/>
    </source>
</evidence>
<gene>
    <name evidence="5" type="primary">typA</name>
    <name evidence="3" type="synonym">bipA</name>
    <name evidence="5" type="ORF">CP965_09395</name>
</gene>
<comment type="subunit">
    <text evidence="3">Monomer.</text>
</comment>
<evidence type="ECO:0000313" key="5">
    <source>
        <dbReference type="EMBL" id="RXK12779.1"/>
    </source>
</evidence>
<reference evidence="5 6" key="1">
    <citation type="submission" date="2017-09" db="EMBL/GenBank/DDBJ databases">
        <title>Genomics of the genus Arcobacter.</title>
        <authorList>
            <person name="Perez-Cataluna A."/>
            <person name="Figueras M.J."/>
            <person name="Salas-Masso N."/>
        </authorList>
    </citation>
    <scope>NUCLEOTIDE SEQUENCE [LARGE SCALE GENOMIC DNA]</scope>
    <source>
        <strain evidence="5 6">F156-34</strain>
    </source>
</reference>
<accession>A0A4Q1AVX1</accession>
<dbReference type="Gene3D" id="3.40.50.300">
    <property type="entry name" value="P-loop containing nucleotide triphosphate hydrolases"/>
    <property type="match status" value="1"/>
</dbReference>
<name>A0A4Q1AVX1_9BACT</name>
<dbReference type="PRINTS" id="PR00315">
    <property type="entry name" value="ELONGATNFCT"/>
</dbReference>
<dbReference type="Gene3D" id="2.40.50.250">
    <property type="entry name" value="bipa protein"/>
    <property type="match status" value="1"/>
</dbReference>
<dbReference type="GO" id="GO:1990904">
    <property type="term" value="C:ribonucleoprotein complex"/>
    <property type="evidence" value="ECO:0007669"/>
    <property type="project" value="TreeGrafter"/>
</dbReference>
<dbReference type="Pfam" id="PF21018">
    <property type="entry name" value="BipA_C"/>
    <property type="match status" value="1"/>
</dbReference>
<dbReference type="HAMAP" id="MF_00849">
    <property type="entry name" value="BipA"/>
    <property type="match status" value="1"/>
</dbReference>
<comment type="subcellular location">
    <subcellularLocation>
        <location evidence="3">Cytoplasm</location>
    </subcellularLocation>
    <text evidence="3">Binds to ribosomes.</text>
</comment>
<dbReference type="Gene3D" id="2.40.30.10">
    <property type="entry name" value="Translation factors"/>
    <property type="match status" value="1"/>
</dbReference>
<dbReference type="GO" id="GO:0009409">
    <property type="term" value="P:response to cold"/>
    <property type="evidence" value="ECO:0007669"/>
    <property type="project" value="UniProtKB-ARBA"/>
</dbReference>
<dbReference type="GO" id="GO:0005525">
    <property type="term" value="F:GTP binding"/>
    <property type="evidence" value="ECO:0007669"/>
    <property type="project" value="UniProtKB-UniRule"/>
</dbReference>
<dbReference type="CDD" id="cd03691">
    <property type="entry name" value="BipA_TypA_II"/>
    <property type="match status" value="1"/>
</dbReference>
<dbReference type="FunFam" id="3.30.70.870:FF:000003">
    <property type="entry name" value="GTP-binding protein TypA"/>
    <property type="match status" value="1"/>
</dbReference>
<feature type="binding site" evidence="3">
    <location>
        <begin position="14"/>
        <end position="19"/>
    </location>
    <ligand>
        <name>GTP</name>
        <dbReference type="ChEBI" id="CHEBI:37565"/>
    </ligand>
</feature>
<dbReference type="OrthoDB" id="9801591at2"/>
<dbReference type="GO" id="GO:0000027">
    <property type="term" value="P:ribosomal large subunit assembly"/>
    <property type="evidence" value="ECO:0007669"/>
    <property type="project" value="UniProtKB-UniRule"/>
</dbReference>
<dbReference type="Gene3D" id="3.30.70.870">
    <property type="entry name" value="Elongation Factor G (Translational Gtpase), domain 3"/>
    <property type="match status" value="1"/>
</dbReference>
<proteinExistence type="inferred from homology"/>
<dbReference type="InterPro" id="IPR006298">
    <property type="entry name" value="BipA"/>
</dbReference>
<dbReference type="GO" id="GO:0019843">
    <property type="term" value="F:rRNA binding"/>
    <property type="evidence" value="ECO:0007669"/>
    <property type="project" value="UniProtKB-KW"/>
</dbReference>
<keyword evidence="3" id="KW-0963">Cytoplasm</keyword>
<dbReference type="NCBIfam" id="TIGR01394">
    <property type="entry name" value="TypA_BipA"/>
    <property type="match status" value="1"/>
</dbReference>
<evidence type="ECO:0000256" key="2">
    <source>
        <dbReference type="ARBA" id="ARBA00048548"/>
    </source>
</evidence>
<dbReference type="InterPro" id="IPR000640">
    <property type="entry name" value="EFG_V-like"/>
</dbReference>
<comment type="similarity">
    <text evidence="3">Belongs to the TRAFAC class translation factor GTPase superfamily. Classic translation factor GTPase family. BipA subfamily.</text>
</comment>
<dbReference type="PROSITE" id="PS51722">
    <property type="entry name" value="G_TR_2"/>
    <property type="match status" value="1"/>
</dbReference>
<comment type="function">
    <text evidence="3">A 50S ribosomal subunit assembly protein with GTPase activity, required for 50S subunit assembly at low temperatures, may also play a role in translation. Binds GTP and analogs. Binds the 70S ribosome between the 30S and 50S subunits, in a similar position as ribosome-bound EF-G; it contacts a number of ribosomal proteins, both rRNAs and the A-site tRNA.</text>
</comment>
<dbReference type="Pfam" id="PF00679">
    <property type="entry name" value="EFG_C"/>
    <property type="match status" value="1"/>
</dbReference>
<comment type="caution">
    <text evidence="5">The sequence shown here is derived from an EMBL/GenBank/DDBJ whole genome shotgun (WGS) entry which is preliminary data.</text>
</comment>
<dbReference type="Gene3D" id="3.30.70.240">
    <property type="match status" value="1"/>
</dbReference>
<evidence type="ECO:0000313" key="6">
    <source>
        <dbReference type="Proteomes" id="UP000289718"/>
    </source>
</evidence>
<comment type="catalytic activity">
    <reaction evidence="2 3">
        <text>GTP + H2O = GDP + phosphate + H(+)</text>
        <dbReference type="Rhea" id="RHEA:19669"/>
        <dbReference type="ChEBI" id="CHEBI:15377"/>
        <dbReference type="ChEBI" id="CHEBI:15378"/>
        <dbReference type="ChEBI" id="CHEBI:37565"/>
        <dbReference type="ChEBI" id="CHEBI:43474"/>
        <dbReference type="ChEBI" id="CHEBI:58189"/>
    </reaction>
</comment>
<dbReference type="FunFam" id="3.30.70.240:FF:000002">
    <property type="entry name" value="GTP-binding protein TypA"/>
    <property type="match status" value="1"/>
</dbReference>
<keyword evidence="1 3" id="KW-0342">GTP-binding</keyword>
<dbReference type="AlphaFoldDB" id="A0A4Q1AVX1"/>
<dbReference type="InterPro" id="IPR035651">
    <property type="entry name" value="BipA_V"/>
</dbReference>
<dbReference type="InterPro" id="IPR000795">
    <property type="entry name" value="T_Tr_GTP-bd_dom"/>
</dbReference>
<dbReference type="InterPro" id="IPR047042">
    <property type="entry name" value="BipA_II"/>
</dbReference>
<dbReference type="Proteomes" id="UP000289718">
    <property type="component" value="Unassembled WGS sequence"/>
</dbReference>
<dbReference type="GO" id="GO:0003924">
    <property type="term" value="F:GTPase activity"/>
    <property type="evidence" value="ECO:0007669"/>
    <property type="project" value="UniProtKB-UniRule"/>
</dbReference>
<keyword evidence="6" id="KW-1185">Reference proteome</keyword>
<keyword evidence="3" id="KW-0378">Hydrolase</keyword>
<keyword evidence="3" id="KW-0547">Nucleotide-binding</keyword>
<keyword evidence="3" id="KW-0690">Ribosome biogenesis</keyword>
<dbReference type="FunFam" id="2.40.30.10:FF:000016">
    <property type="entry name" value="GTP-binding protein TypA"/>
    <property type="match status" value="1"/>
</dbReference>
<dbReference type="PROSITE" id="PS00301">
    <property type="entry name" value="G_TR_1"/>
    <property type="match status" value="1"/>
</dbReference>
<dbReference type="GO" id="GO:0043022">
    <property type="term" value="F:ribosome binding"/>
    <property type="evidence" value="ECO:0007669"/>
    <property type="project" value="UniProtKB-UniRule"/>
</dbReference>
<dbReference type="InterPro" id="IPR035647">
    <property type="entry name" value="EFG_III/V"/>
</dbReference>
<dbReference type="InterPro" id="IPR009000">
    <property type="entry name" value="Transl_B-barrel_sf"/>
</dbReference>
<dbReference type="CDD" id="cd01891">
    <property type="entry name" value="TypA_BipA"/>
    <property type="match status" value="1"/>
</dbReference>
<sequence>MRDIRNIAVIAHVDHGKTTLVDELLKQSGTFAAHQEVDERVMDSNDIEKERGITILSKNTAIDYEGVRINIIDTPGHADFGGEVERVLKMVDSVLLLVDAQEGVMPQTKFVVKKALQLGHRPIVVVNKIDKPAGEPDRVVDEVFDLFDQMGADEEQLEFPVIYAAARDGYAMHALEDEKKDLQPLFETILNEVPKPKGSEEEGLQLQVFTLDYDNFIGKIGIARIFNGTISQGETVLLCKADGEKVKGRVTKLIGFKGLERVEIKTAGAGDICAVAGFETIDVGDSLCDPANPMPLDPMHIEEPTLSVTFAVNDSPLAGTEGKFVTSNKIDERLAAEMNTNIAMNYEQIGEGKFKVNGRGELQITILAENMRREGFEFSIGRPEVITREENGVTMEPFEHLVIDTPDDYSGTIIEKLGKRKANMTNMVPMGAGFTRLEFEIPARGLIGIRTEFLTDTKGEGVMNHSFLDFRPHSGTVESRKYGALVSMENGEALGYSIFNLQERGVMYIKPQDKVYNGMVIGEHAKSNDLDVNPIKGKQLTNVRSSGADDAIKLVPPRVMSLENALEWIEEDELVEVTPLSVRVRKRELDPTVRKRAAKKAKFADE</sequence>
<dbReference type="FunFam" id="2.40.50.250:FF:000001">
    <property type="entry name" value="GTP-binding protein TypA"/>
    <property type="match status" value="1"/>
</dbReference>
<dbReference type="GO" id="GO:0005829">
    <property type="term" value="C:cytosol"/>
    <property type="evidence" value="ECO:0007669"/>
    <property type="project" value="TreeGrafter"/>
</dbReference>
<dbReference type="InterPro" id="IPR031157">
    <property type="entry name" value="G_TR_CS"/>
</dbReference>
<feature type="binding site" evidence="3">
    <location>
        <begin position="127"/>
        <end position="130"/>
    </location>
    <ligand>
        <name>GTP</name>
        <dbReference type="ChEBI" id="CHEBI:37565"/>
    </ligand>
</feature>
<dbReference type="InterPro" id="IPR048876">
    <property type="entry name" value="BipA_C"/>
</dbReference>
<dbReference type="FunFam" id="3.40.50.300:FF:000055">
    <property type="entry name" value="GTP-binding protein TypA"/>
    <property type="match status" value="1"/>
</dbReference>
<keyword evidence="3" id="KW-0820">tRNA-binding</keyword>
<dbReference type="PANTHER" id="PTHR42908:SF8">
    <property type="entry name" value="TR-TYPE G DOMAIN-CONTAINING PROTEIN"/>
    <property type="match status" value="1"/>
</dbReference>
<keyword evidence="3" id="KW-0694">RNA-binding</keyword>
<dbReference type="GO" id="GO:0010467">
    <property type="term" value="P:gene expression"/>
    <property type="evidence" value="ECO:0007669"/>
    <property type="project" value="UniProtKB-ARBA"/>
</dbReference>
<dbReference type="SUPFAM" id="SSF50447">
    <property type="entry name" value="Translation proteins"/>
    <property type="match status" value="1"/>
</dbReference>
<dbReference type="SUPFAM" id="SSF52540">
    <property type="entry name" value="P-loop containing nucleoside triphosphate hydrolases"/>
    <property type="match status" value="1"/>
</dbReference>
<evidence type="ECO:0000256" key="1">
    <source>
        <dbReference type="ARBA" id="ARBA00023134"/>
    </source>
</evidence>
<keyword evidence="3" id="KW-0699">rRNA-binding</keyword>
<dbReference type="Pfam" id="PF03144">
    <property type="entry name" value="GTP_EFTU_D2"/>
    <property type="match status" value="1"/>
</dbReference>
<feature type="domain" description="Tr-type G" evidence="4">
    <location>
        <begin position="2"/>
        <end position="197"/>
    </location>
</feature>
<dbReference type="CDD" id="cd03710">
    <property type="entry name" value="BipA_TypA_C"/>
    <property type="match status" value="1"/>
</dbReference>
<protein>
    <recommendedName>
        <fullName evidence="3">Large ribosomal subunit assembly factor BipA</fullName>
        <ecNumber evidence="3">3.6.5.-</ecNumber>
    </recommendedName>
    <alternativeName>
        <fullName evidence="3">GTP-binding protein BipA</fullName>
    </alternativeName>
</protein>
<dbReference type="InterPro" id="IPR005225">
    <property type="entry name" value="Small_GTP-bd"/>
</dbReference>
<organism evidence="5 6">
    <name type="scientific">Halarcobacter mediterraneus</name>
    <dbReference type="NCBI Taxonomy" id="2023153"/>
    <lineage>
        <taxon>Bacteria</taxon>
        <taxon>Pseudomonadati</taxon>
        <taxon>Campylobacterota</taxon>
        <taxon>Epsilonproteobacteria</taxon>
        <taxon>Campylobacterales</taxon>
        <taxon>Arcobacteraceae</taxon>
        <taxon>Halarcobacter</taxon>
    </lineage>
</organism>
<evidence type="ECO:0000259" key="4">
    <source>
        <dbReference type="PROSITE" id="PS51722"/>
    </source>
</evidence>
<dbReference type="SUPFAM" id="SSF54980">
    <property type="entry name" value="EF-G C-terminal domain-like"/>
    <property type="match status" value="2"/>
</dbReference>
<dbReference type="CDD" id="cd16263">
    <property type="entry name" value="BipA_III"/>
    <property type="match status" value="1"/>
</dbReference>
<dbReference type="EMBL" id="NXIE01000003">
    <property type="protein sequence ID" value="RXK12779.1"/>
    <property type="molecule type" value="Genomic_DNA"/>
</dbReference>